<accession>A0A7W2I7T4</accession>
<name>A0A7W2I7T4_9BURK</name>
<evidence type="ECO:0000313" key="3">
    <source>
        <dbReference type="EMBL" id="MBA5606932.1"/>
    </source>
</evidence>
<comment type="caution">
    <text evidence="3">The sequence shown here is derived from an EMBL/GenBank/DDBJ whole genome shotgun (WGS) entry which is preliminary data.</text>
</comment>
<keyword evidence="1" id="KW-1133">Transmembrane helix</keyword>
<dbReference type="EMBL" id="JACEZS010000013">
    <property type="protein sequence ID" value="MBA5606932.1"/>
    <property type="molecule type" value="Genomic_DNA"/>
</dbReference>
<dbReference type="InterPro" id="IPR012495">
    <property type="entry name" value="TadE-like_dom"/>
</dbReference>
<dbReference type="AlphaFoldDB" id="A0A7W2I7T4"/>
<dbReference type="Proteomes" id="UP000566711">
    <property type="component" value="Unassembled WGS sequence"/>
</dbReference>
<reference evidence="3 4" key="1">
    <citation type="submission" date="2020-07" db="EMBL/GenBank/DDBJ databases">
        <title>Novel species isolated from subtropical streams in China.</title>
        <authorList>
            <person name="Lu H."/>
        </authorList>
    </citation>
    <scope>NUCLEOTIDE SEQUENCE [LARGE SCALE GENOMIC DNA]</scope>
    <source>
        <strain evidence="3 4">FT3S</strain>
    </source>
</reference>
<gene>
    <name evidence="3" type="ORF">H3H36_16365</name>
</gene>
<sequence length="207" mass="22457">MSEIELSQLWRASFRRIPRQAGVAAVEFALVSLLFFTLLFFMIDLARAIYMWNTLLEVSRRAAIAAANTDVADEAGKNLARQNALFRTSAGTLSWGAPVTDQNVRIDYFSLARSSDGTETLQAIPTALLPACPTRNRINCSADPNGANCVRFVRARICSTGSDAGTCDPLPYQSLTALYSFSFSLPASTTIVRAQTLGYQPGMASCP</sequence>
<protein>
    <submittedName>
        <fullName evidence="3">Pilus assembly protein</fullName>
    </submittedName>
</protein>
<dbReference type="Pfam" id="PF07811">
    <property type="entry name" value="TadE"/>
    <property type="match status" value="1"/>
</dbReference>
<evidence type="ECO:0000256" key="1">
    <source>
        <dbReference type="SAM" id="Phobius"/>
    </source>
</evidence>
<keyword evidence="1" id="KW-0812">Transmembrane</keyword>
<feature type="domain" description="TadE-like" evidence="2">
    <location>
        <begin position="22"/>
        <end position="63"/>
    </location>
</feature>
<keyword evidence="1" id="KW-0472">Membrane</keyword>
<evidence type="ECO:0000313" key="4">
    <source>
        <dbReference type="Proteomes" id="UP000566711"/>
    </source>
</evidence>
<keyword evidence="4" id="KW-1185">Reference proteome</keyword>
<proteinExistence type="predicted"/>
<organism evidence="3 4">
    <name type="scientific">Rugamonas fusca</name>
    <dbReference type="NCBI Taxonomy" id="2758568"/>
    <lineage>
        <taxon>Bacteria</taxon>
        <taxon>Pseudomonadati</taxon>
        <taxon>Pseudomonadota</taxon>
        <taxon>Betaproteobacteria</taxon>
        <taxon>Burkholderiales</taxon>
        <taxon>Oxalobacteraceae</taxon>
        <taxon>Telluria group</taxon>
        <taxon>Rugamonas</taxon>
    </lineage>
</organism>
<evidence type="ECO:0000259" key="2">
    <source>
        <dbReference type="Pfam" id="PF07811"/>
    </source>
</evidence>
<feature type="transmembrane region" description="Helical" evidence="1">
    <location>
        <begin position="21"/>
        <end position="43"/>
    </location>
</feature>